<feature type="domain" description="CheW-like" evidence="15">
    <location>
        <begin position="546"/>
        <end position="677"/>
    </location>
</feature>
<comment type="caution">
    <text evidence="17">The sequence shown here is derived from an EMBL/GenBank/DDBJ whole genome shotgun (WGS) entry which is preliminary data.</text>
</comment>
<evidence type="ECO:0000256" key="12">
    <source>
        <dbReference type="PROSITE-ProRule" id="PRU00110"/>
    </source>
</evidence>
<feature type="compositionally biased region" description="Polar residues" evidence="13">
    <location>
        <begin position="271"/>
        <end position="281"/>
    </location>
</feature>
<keyword evidence="6" id="KW-0808">Transferase</keyword>
<dbReference type="Pfam" id="PF01627">
    <property type="entry name" value="Hpt"/>
    <property type="match status" value="1"/>
</dbReference>
<dbReference type="InterPro" id="IPR003594">
    <property type="entry name" value="HATPase_dom"/>
</dbReference>
<dbReference type="SMART" id="SM00073">
    <property type="entry name" value="HPT"/>
    <property type="match status" value="1"/>
</dbReference>
<dbReference type="SMART" id="SM00260">
    <property type="entry name" value="CheW"/>
    <property type="match status" value="1"/>
</dbReference>
<dbReference type="Gene3D" id="3.30.565.10">
    <property type="entry name" value="Histidine kinase-like ATPase, C-terminal domain"/>
    <property type="match status" value="1"/>
</dbReference>
<dbReference type="Gene3D" id="1.20.120.160">
    <property type="entry name" value="HPT domain"/>
    <property type="match status" value="1"/>
</dbReference>
<evidence type="ECO:0000256" key="11">
    <source>
        <dbReference type="ARBA" id="ARBA00035100"/>
    </source>
</evidence>
<dbReference type="PRINTS" id="PR00344">
    <property type="entry name" value="BCTRLSENSOR"/>
</dbReference>
<dbReference type="InterPro" id="IPR036641">
    <property type="entry name" value="HPT_dom_sf"/>
</dbReference>
<dbReference type="AlphaFoldDB" id="A0A549T8H6"/>
<keyword evidence="10" id="KW-0902">Two-component regulatory system</keyword>
<evidence type="ECO:0000256" key="8">
    <source>
        <dbReference type="ARBA" id="ARBA00022777"/>
    </source>
</evidence>
<dbReference type="PANTHER" id="PTHR43395">
    <property type="entry name" value="SENSOR HISTIDINE KINASE CHEA"/>
    <property type="match status" value="1"/>
</dbReference>
<evidence type="ECO:0000256" key="13">
    <source>
        <dbReference type="SAM" id="MobiDB-lite"/>
    </source>
</evidence>
<dbReference type="FunFam" id="3.30.565.10:FF:000016">
    <property type="entry name" value="Chemotaxis protein CheA, putative"/>
    <property type="match status" value="1"/>
</dbReference>
<dbReference type="GO" id="GO:0005524">
    <property type="term" value="F:ATP binding"/>
    <property type="evidence" value="ECO:0007669"/>
    <property type="project" value="UniProtKB-KW"/>
</dbReference>
<evidence type="ECO:0000313" key="17">
    <source>
        <dbReference type="EMBL" id="TRL38172.1"/>
    </source>
</evidence>
<dbReference type="InterPro" id="IPR036097">
    <property type="entry name" value="HisK_dim/P_sf"/>
</dbReference>
<feature type="region of interest" description="Disordered" evidence="13">
    <location>
        <begin position="256"/>
        <end position="283"/>
    </location>
</feature>
<evidence type="ECO:0000256" key="1">
    <source>
        <dbReference type="ARBA" id="ARBA00000085"/>
    </source>
</evidence>
<dbReference type="Gene3D" id="2.30.30.40">
    <property type="entry name" value="SH3 Domains"/>
    <property type="match status" value="1"/>
</dbReference>
<feature type="domain" description="Histidine kinase" evidence="14">
    <location>
        <begin position="286"/>
        <end position="544"/>
    </location>
</feature>
<evidence type="ECO:0000256" key="4">
    <source>
        <dbReference type="ARBA" id="ARBA00022500"/>
    </source>
</evidence>
<organism evidence="17 18">
    <name type="scientific">Rhizobium straminoryzae</name>
    <dbReference type="NCBI Taxonomy" id="1387186"/>
    <lineage>
        <taxon>Bacteria</taxon>
        <taxon>Pseudomonadati</taxon>
        <taxon>Pseudomonadota</taxon>
        <taxon>Alphaproteobacteria</taxon>
        <taxon>Hyphomicrobiales</taxon>
        <taxon>Rhizobiaceae</taxon>
        <taxon>Rhizobium/Agrobacterium group</taxon>
        <taxon>Rhizobium</taxon>
    </lineage>
</organism>
<evidence type="ECO:0000259" key="14">
    <source>
        <dbReference type="PROSITE" id="PS50109"/>
    </source>
</evidence>
<protein>
    <recommendedName>
        <fullName evidence="3">Chemotaxis protein CheA</fullName>
        <ecNumber evidence="2">2.7.13.3</ecNumber>
    </recommendedName>
</protein>
<comment type="catalytic activity">
    <reaction evidence="1">
        <text>ATP + protein L-histidine = ADP + protein N-phospho-L-histidine.</text>
        <dbReference type="EC" id="2.7.13.3"/>
    </reaction>
</comment>
<evidence type="ECO:0000256" key="6">
    <source>
        <dbReference type="ARBA" id="ARBA00022679"/>
    </source>
</evidence>
<gene>
    <name evidence="17" type="ORF">FNA46_13320</name>
</gene>
<keyword evidence="7" id="KW-0547">Nucleotide-binding</keyword>
<dbReference type="Pfam" id="PF01584">
    <property type="entry name" value="CheW"/>
    <property type="match status" value="1"/>
</dbReference>
<keyword evidence="8" id="KW-0418">Kinase</keyword>
<dbReference type="InterPro" id="IPR036890">
    <property type="entry name" value="HATPase_C_sf"/>
</dbReference>
<dbReference type="InterPro" id="IPR002545">
    <property type="entry name" value="CheW-lke_dom"/>
</dbReference>
<dbReference type="SMART" id="SM01231">
    <property type="entry name" value="H-kinase_dim"/>
    <property type="match status" value="1"/>
</dbReference>
<evidence type="ECO:0000313" key="18">
    <source>
        <dbReference type="Proteomes" id="UP000316801"/>
    </source>
</evidence>
<dbReference type="SMART" id="SM00387">
    <property type="entry name" value="HATPase_c"/>
    <property type="match status" value="1"/>
</dbReference>
<dbReference type="InterPro" id="IPR008207">
    <property type="entry name" value="Sig_transdc_His_kin_Hpt_dom"/>
</dbReference>
<sequence>MKTLLDHFVLESRDFLDRIGAALLELEKSPDNRMVINEVFRLVHTLKGNSGLFDVPQLTRLLHAAEDVLDRVRDAEMAMDRALTDTLLATTDVTAEMIDRMERASAIDDVLDDRSTELATALRTLMGSEPTGPVETASCETELDADAILNALDDTQRATLQALPPGQVLTALRYLPDQDCFFKGEDPLAMLRSAPGLVAFSIRRRDAWAPLERLDAYTCNLQIDAVSTAGEEALREHFEYVADQCQFVSVPVAGPATGTEDAGKTEPPPDSTITPAGNGQKTGREATVPVLKVPADRIDRLMELIGEMVVAKNGLPYIAERAEQIYGARELSREIKSQYTVINRIVEELHHGVMQVRMMPVGSVFQRFHRLVRDTANQLGKQVRLVIEGEDTEADKTIIEALGDPLIHLVRNALDHGLEMPEARRLAGKPEQGSLTVRARPEGDRVVIEIEDDGRGINSAAVRHKALERGLISETQAGEMSDEDINLLIFAPGFSTAEKVSNLSGRGVGMDAVKHAIERLGGEVSLSSRAGSGALVRLSLPLSISVSQMMLVSIAGQTYGVPMDHVLETGRVGGSDIHTVGHRLVALMRGKIVPLYSAYDCLQLAGEPARNAENECAVLVASVNGETFGLMVDGFLQTTDVIMKPLEGPLASLSFLSGTALMGDGGVLLILNLKGMV</sequence>
<dbReference type="GO" id="GO:0000155">
    <property type="term" value="F:phosphorelay sensor kinase activity"/>
    <property type="evidence" value="ECO:0007669"/>
    <property type="project" value="InterPro"/>
</dbReference>
<dbReference type="SUPFAM" id="SSF55874">
    <property type="entry name" value="ATPase domain of HSP90 chaperone/DNA topoisomerase II/histidine kinase"/>
    <property type="match status" value="1"/>
</dbReference>
<dbReference type="PROSITE" id="PS50109">
    <property type="entry name" value="HIS_KIN"/>
    <property type="match status" value="1"/>
</dbReference>
<dbReference type="EMBL" id="VJMG01000035">
    <property type="protein sequence ID" value="TRL38172.1"/>
    <property type="molecule type" value="Genomic_DNA"/>
</dbReference>
<dbReference type="PANTHER" id="PTHR43395:SF10">
    <property type="entry name" value="CHEMOTAXIS PROTEIN CHEA"/>
    <property type="match status" value="1"/>
</dbReference>
<dbReference type="Pfam" id="PF02518">
    <property type="entry name" value="HATPase_c"/>
    <property type="match status" value="1"/>
</dbReference>
<dbReference type="PROSITE" id="PS50851">
    <property type="entry name" value="CHEW"/>
    <property type="match status" value="1"/>
</dbReference>
<comment type="function">
    <text evidence="11">Involved in the transmission of sensory signals from the chemoreceptors to the flagellar motors. CheA is autophosphorylated; it can transfer its phosphate group to either CheB or CheY.</text>
</comment>
<dbReference type="RefSeq" id="WP_143125697.1">
    <property type="nucleotide sequence ID" value="NZ_VJMG01000035.1"/>
</dbReference>
<keyword evidence="18" id="KW-1185">Reference proteome</keyword>
<dbReference type="GO" id="GO:0006935">
    <property type="term" value="P:chemotaxis"/>
    <property type="evidence" value="ECO:0007669"/>
    <property type="project" value="UniProtKB-KW"/>
</dbReference>
<dbReference type="CDD" id="cd00088">
    <property type="entry name" value="HPT"/>
    <property type="match status" value="1"/>
</dbReference>
<dbReference type="Pfam" id="PF02895">
    <property type="entry name" value="H-kinase_dim"/>
    <property type="match status" value="1"/>
</dbReference>
<dbReference type="Gene3D" id="1.10.287.560">
    <property type="entry name" value="Histidine kinase CheA-like, homodimeric domain"/>
    <property type="match status" value="1"/>
</dbReference>
<dbReference type="InterPro" id="IPR005467">
    <property type="entry name" value="His_kinase_dom"/>
</dbReference>
<accession>A0A549T8H6</accession>
<evidence type="ECO:0000256" key="5">
    <source>
        <dbReference type="ARBA" id="ARBA00022553"/>
    </source>
</evidence>
<dbReference type="EC" id="2.7.13.3" evidence="2"/>
<dbReference type="GO" id="GO:0005737">
    <property type="term" value="C:cytoplasm"/>
    <property type="evidence" value="ECO:0007669"/>
    <property type="project" value="InterPro"/>
</dbReference>
<evidence type="ECO:0000256" key="9">
    <source>
        <dbReference type="ARBA" id="ARBA00022840"/>
    </source>
</evidence>
<keyword evidence="9" id="KW-0067">ATP-binding</keyword>
<evidence type="ECO:0000259" key="15">
    <source>
        <dbReference type="PROSITE" id="PS50851"/>
    </source>
</evidence>
<name>A0A549T8H6_9HYPH</name>
<dbReference type="InterPro" id="IPR036061">
    <property type="entry name" value="CheW-like_dom_sf"/>
</dbReference>
<keyword evidence="4" id="KW-0145">Chemotaxis</keyword>
<dbReference type="SUPFAM" id="SSF47226">
    <property type="entry name" value="Histidine-containing phosphotransfer domain, HPT domain"/>
    <property type="match status" value="1"/>
</dbReference>
<evidence type="ECO:0000259" key="16">
    <source>
        <dbReference type="PROSITE" id="PS50894"/>
    </source>
</evidence>
<feature type="modified residue" description="Phosphohistidine" evidence="12">
    <location>
        <position position="44"/>
    </location>
</feature>
<dbReference type="SUPFAM" id="SSF47384">
    <property type="entry name" value="Homodimeric domain of signal transducing histidine kinase"/>
    <property type="match status" value="1"/>
</dbReference>
<dbReference type="InterPro" id="IPR037006">
    <property type="entry name" value="CheA-like_homodim_sf"/>
</dbReference>
<dbReference type="CDD" id="cd16916">
    <property type="entry name" value="HATPase_CheA-like"/>
    <property type="match status" value="1"/>
</dbReference>
<feature type="domain" description="HPt" evidence="16">
    <location>
        <begin position="1"/>
        <end position="101"/>
    </location>
</feature>
<dbReference type="SUPFAM" id="SSF50341">
    <property type="entry name" value="CheW-like"/>
    <property type="match status" value="1"/>
</dbReference>
<keyword evidence="5 12" id="KW-0597">Phosphoprotein</keyword>
<evidence type="ECO:0000256" key="2">
    <source>
        <dbReference type="ARBA" id="ARBA00012438"/>
    </source>
</evidence>
<dbReference type="InterPro" id="IPR004358">
    <property type="entry name" value="Sig_transdc_His_kin-like_C"/>
</dbReference>
<evidence type="ECO:0000256" key="7">
    <source>
        <dbReference type="ARBA" id="ARBA00022741"/>
    </source>
</evidence>
<evidence type="ECO:0000256" key="10">
    <source>
        <dbReference type="ARBA" id="ARBA00023012"/>
    </source>
</evidence>
<dbReference type="PROSITE" id="PS50894">
    <property type="entry name" value="HPT"/>
    <property type="match status" value="1"/>
</dbReference>
<reference evidence="17 18" key="1">
    <citation type="submission" date="2019-07" db="EMBL/GenBank/DDBJ databases">
        <title>Ln-dependent methylotrophs.</title>
        <authorList>
            <person name="Tani A."/>
        </authorList>
    </citation>
    <scope>NUCLEOTIDE SEQUENCE [LARGE SCALE GENOMIC DNA]</scope>
    <source>
        <strain evidence="17 18">SM12</strain>
    </source>
</reference>
<evidence type="ECO:0000256" key="3">
    <source>
        <dbReference type="ARBA" id="ARBA00021495"/>
    </source>
</evidence>
<dbReference type="InterPro" id="IPR004105">
    <property type="entry name" value="CheA-like_dim"/>
</dbReference>
<dbReference type="Proteomes" id="UP000316801">
    <property type="component" value="Unassembled WGS sequence"/>
</dbReference>
<proteinExistence type="predicted"/>
<dbReference type="InterPro" id="IPR051315">
    <property type="entry name" value="Bact_Chemotaxis_CheA"/>
</dbReference>